<feature type="chain" id="PRO_5046594838" description="PilC beta-propeller domain-containing protein" evidence="1">
    <location>
        <begin position="25"/>
        <end position="1396"/>
    </location>
</feature>
<evidence type="ECO:0000256" key="1">
    <source>
        <dbReference type="SAM" id="SignalP"/>
    </source>
</evidence>
<dbReference type="Proteomes" id="UP001595530">
    <property type="component" value="Unassembled WGS sequence"/>
</dbReference>
<sequence length="1396" mass="144268">MIKIRSILLSTLFALLTIPLFSQAEDTDIYGGTGSGGVPNVLMVMDTGANFSSSAAVPCTAYAAGGAPSLGNTGGGVEQCALVDAINSLPVGTVNVGIMVNNGNNFTNGAATGVGPCVGSNGGCLVKPLTLMDAAGKTALINFIKSWQLSGNNSATAFTIKSGGDRTGSTMQEAWAYYTGKTGLSGKNYATSIIGAGCEKNFVIFIGNSFSNSGGPADTAQSDPNDSSVGLNSSQVGATAAQKIKLSNTVKFASMTCGVTSLAAGTQSSDWSENWADEWARYMYGSDASSTLDGTQNIITYTIGVINNGTNSCKPDYPALLTNMATYGGGKYFQTGTSTEVKNAILKILNEVQATNSVFSSSSLPVSVNTQGTYLNQIYMGMFRPDASANPRWLGNLKQYQFILNGDNLKLGDASSPTPQLAISSAKTGFISPNAISFWTTKNLAAAPDSTGGFYVNAPNGAGLGFDSPDGELVEKGGAAQQLRVKNLTDTYTAASALTRNLYTYCPGGTGCVAQLSNSANAFATSNAAITDALLNSVSGVSVSTITRSGTTATVTTARNHGFANGASVTISGATQTEYNGTFTITWISNTSFSYPVAENPPSPATGNYTATIPGNPQLIASIIRSGTTATVTLNNHGYANGQTVTITGATQAQYNGTFSITMIDNNHFSYAVVEGPISPAGGGTAKVGSTTRNIAVYNNNPNPGVVRAAGSTTVTVTTTANHGFATGNTATITGIADSAGNVIPGYNGSFVITNTGNKSFTYTIAATTPASPATGSAYADGSAAAKTVTSLTRSGTTATATVSVHGFVNGETVSIGGTTGANENAYVGSYVISGVTANTFNYTVALSPVSPATGTITASVGGTSDRTALINWVRGEDNFGDEASPGNGYTVRPSIHGDVLHSRPVVINYGGTTGVVVYYGANDGVFRAVNGNQSNAIGGVAAGGEMWGLVLPEFYSKLTRQRTNSPALLLPSTPTGITPAPQKKDYFVDGATGVYQQLNTDGTTRVAHIYLTMRRGGTFIYALNVTDPANPRVLWKKSTTDLPELGQTWSRPKVAVIKANTNPVLIFGAGYDTTEDSEPPIADTKGRGIFVLDAVTGDPIWSATPDTAKCPASGVCKTVSGMNFAIPSDVTALDRDNDGKTDRLYVADVGGNVWRVDIDATSPSNWIVSKLATLGGSGAAPRKFFYPPSVVPIGTSGSASSYDAVMIGSGDREHPLYSSSANSAYMVQNRFYMLKDMKTGKDGSGQTTVTDVDLFDATSTNYVDDVTKRGFYINFLAGEKAVNAPLTLSGITSFGTNQPNLPSTTSCTSDLGVARGYSVSLFSGEHAATVLDGGGLPPSPVAGVVTVDGKKYQFCIGCSPPTIVPPNPPCKSPLENCWVPQVGKKKITRTYWYKN</sequence>
<evidence type="ECO:0000313" key="2">
    <source>
        <dbReference type="EMBL" id="MFC3111359.1"/>
    </source>
</evidence>
<organism evidence="2 3">
    <name type="scientific">Undibacterium arcticum</name>
    <dbReference type="NCBI Taxonomy" id="1762892"/>
    <lineage>
        <taxon>Bacteria</taxon>
        <taxon>Pseudomonadati</taxon>
        <taxon>Pseudomonadota</taxon>
        <taxon>Betaproteobacteria</taxon>
        <taxon>Burkholderiales</taxon>
        <taxon>Oxalobacteraceae</taxon>
        <taxon>Undibacterium</taxon>
    </lineage>
</organism>
<gene>
    <name evidence="2" type="ORF">ACFOFO_26025</name>
</gene>
<reference evidence="3" key="1">
    <citation type="journal article" date="2019" name="Int. J. Syst. Evol. Microbiol.">
        <title>The Global Catalogue of Microorganisms (GCM) 10K type strain sequencing project: providing services to taxonomists for standard genome sequencing and annotation.</title>
        <authorList>
            <consortium name="The Broad Institute Genomics Platform"/>
            <consortium name="The Broad Institute Genome Sequencing Center for Infectious Disease"/>
            <person name="Wu L."/>
            <person name="Ma J."/>
        </authorList>
    </citation>
    <scope>NUCLEOTIDE SEQUENCE [LARGE SCALE GENOMIC DNA]</scope>
    <source>
        <strain evidence="3">KCTC 42986</strain>
    </source>
</reference>
<dbReference type="InterPro" id="IPR023366">
    <property type="entry name" value="ATP_synth_asu-like_sf"/>
</dbReference>
<evidence type="ECO:0008006" key="4">
    <source>
        <dbReference type="Google" id="ProtNLM"/>
    </source>
</evidence>
<name>A0ABV7FAV6_9BURK</name>
<accession>A0ABV7FAV6</accession>
<feature type="signal peptide" evidence="1">
    <location>
        <begin position="1"/>
        <end position="24"/>
    </location>
</feature>
<keyword evidence="3" id="KW-1185">Reference proteome</keyword>
<protein>
    <recommendedName>
        <fullName evidence="4">PilC beta-propeller domain-containing protein</fullName>
    </recommendedName>
</protein>
<evidence type="ECO:0000313" key="3">
    <source>
        <dbReference type="Proteomes" id="UP001595530"/>
    </source>
</evidence>
<dbReference type="RefSeq" id="WP_390333475.1">
    <property type="nucleotide sequence ID" value="NZ_JBHRTP010000111.1"/>
</dbReference>
<keyword evidence="1" id="KW-0732">Signal</keyword>
<comment type="caution">
    <text evidence="2">The sequence shown here is derived from an EMBL/GenBank/DDBJ whole genome shotgun (WGS) entry which is preliminary data.</text>
</comment>
<proteinExistence type="predicted"/>
<dbReference type="EMBL" id="JBHRTP010000111">
    <property type="protein sequence ID" value="MFC3111359.1"/>
    <property type="molecule type" value="Genomic_DNA"/>
</dbReference>
<dbReference type="Gene3D" id="2.40.30.20">
    <property type="match status" value="3"/>
</dbReference>